<dbReference type="RefSeq" id="WP_330145275.1">
    <property type="nucleotide sequence ID" value="NZ_JAZDQU010000001.1"/>
</dbReference>
<organism evidence="1 2">
    <name type="scientific">Pedobacter flavus</name>
    <dbReference type="NCBI Taxonomy" id="3113906"/>
    <lineage>
        <taxon>Bacteria</taxon>
        <taxon>Pseudomonadati</taxon>
        <taxon>Bacteroidota</taxon>
        <taxon>Sphingobacteriia</taxon>
        <taxon>Sphingobacteriales</taxon>
        <taxon>Sphingobacteriaceae</taxon>
        <taxon>Pedobacter</taxon>
    </lineage>
</organism>
<accession>A0ABU7GZC9</accession>
<reference evidence="1 2" key="1">
    <citation type="submission" date="2024-01" db="EMBL/GenBank/DDBJ databases">
        <title>Pedobacter sp. nov., isolated from oil-contaminated soil.</title>
        <authorList>
            <person name="Le N.T.T."/>
        </authorList>
    </citation>
    <scope>NUCLEOTIDE SEQUENCE [LARGE SCALE GENOMIC DNA]</scope>
    <source>
        <strain evidence="1 2">VNH31</strain>
    </source>
</reference>
<dbReference type="Proteomes" id="UP001337681">
    <property type="component" value="Unassembled WGS sequence"/>
</dbReference>
<keyword evidence="2" id="KW-1185">Reference proteome</keyword>
<gene>
    <name evidence="1" type="ORF">VRU49_02885</name>
</gene>
<dbReference type="EMBL" id="JAZDQU010000001">
    <property type="protein sequence ID" value="MEE1884358.1"/>
    <property type="molecule type" value="Genomic_DNA"/>
</dbReference>
<comment type="caution">
    <text evidence="1">The sequence shown here is derived from an EMBL/GenBank/DDBJ whole genome shotgun (WGS) entry which is preliminary data.</text>
</comment>
<evidence type="ECO:0000313" key="1">
    <source>
        <dbReference type="EMBL" id="MEE1884358.1"/>
    </source>
</evidence>
<sequence>MSSHHIVKAKQEPALLILSLQKFDLEYLGQLLEWSPTILVSANVYEEVESLGIKIDVVLGSIEAAQCDAVQLAIQADYPSTGLSYLIKEEYPAVNIIADEQLSIPLSYYDDINIVWFCGTSKIYKVKSGFSVWKAAGTLFKLNGDVQTTNLIPTPTGLYEVSKDGFVTFNGPLESLFIEEFL</sequence>
<name>A0ABU7GZC9_9SPHI</name>
<proteinExistence type="predicted"/>
<protein>
    <submittedName>
        <fullName evidence="1">Thiamine pyrophosphokinase</fullName>
    </submittedName>
</protein>
<evidence type="ECO:0000313" key="2">
    <source>
        <dbReference type="Proteomes" id="UP001337681"/>
    </source>
</evidence>